<evidence type="ECO:0000313" key="5">
    <source>
        <dbReference type="Proteomes" id="UP000507245"/>
    </source>
</evidence>
<name>A0A6J5VL03_PRUAR</name>
<keyword evidence="5" id="KW-1185">Reference proteome</keyword>
<proteinExistence type="predicted"/>
<dbReference type="Proteomes" id="UP000507245">
    <property type="component" value="Unassembled WGS sequence"/>
</dbReference>
<protein>
    <submittedName>
        <fullName evidence="2">Uncharacterized protein</fullName>
    </submittedName>
</protein>
<organism evidence="2 4">
    <name type="scientific">Prunus armeniaca</name>
    <name type="common">Apricot</name>
    <name type="synonym">Armeniaca vulgaris</name>
    <dbReference type="NCBI Taxonomy" id="36596"/>
    <lineage>
        <taxon>Eukaryota</taxon>
        <taxon>Viridiplantae</taxon>
        <taxon>Streptophyta</taxon>
        <taxon>Embryophyta</taxon>
        <taxon>Tracheophyta</taxon>
        <taxon>Spermatophyta</taxon>
        <taxon>Magnoliopsida</taxon>
        <taxon>eudicotyledons</taxon>
        <taxon>Gunneridae</taxon>
        <taxon>Pentapetalae</taxon>
        <taxon>rosids</taxon>
        <taxon>fabids</taxon>
        <taxon>Rosales</taxon>
        <taxon>Rosaceae</taxon>
        <taxon>Amygdaloideae</taxon>
        <taxon>Amygdaleae</taxon>
        <taxon>Prunus</taxon>
    </lineage>
</organism>
<evidence type="ECO:0000313" key="2">
    <source>
        <dbReference type="EMBL" id="CAB4289819.1"/>
    </source>
</evidence>
<dbReference type="EMBL" id="CAEKKB010000008">
    <property type="protein sequence ID" value="CAB4320206.1"/>
    <property type="molecule type" value="Genomic_DNA"/>
</dbReference>
<dbReference type="AlphaFoldDB" id="A0A6J5VL03"/>
<dbReference type="EMBL" id="CAEKDK010000008">
    <property type="protein sequence ID" value="CAB4289819.1"/>
    <property type="molecule type" value="Genomic_DNA"/>
</dbReference>
<reference evidence="5" key="1">
    <citation type="journal article" date="2020" name="Genome Biol.">
        <title>Gamete binning: chromosome-level and haplotype-resolved genome assembly enabled by high-throughput single-cell sequencing of gamete genomes.</title>
        <authorList>
            <person name="Campoy J.A."/>
            <person name="Sun H."/>
            <person name="Goel M."/>
            <person name="Jiao W.-B."/>
            <person name="Folz-Donahue K."/>
            <person name="Wang N."/>
            <person name="Rubio M."/>
            <person name="Liu C."/>
            <person name="Kukat C."/>
            <person name="Ruiz D."/>
            <person name="Huettel B."/>
            <person name="Schneeberger K."/>
        </authorList>
    </citation>
    <scope>NUCLEOTIDE SEQUENCE [LARGE SCALE GENOMIC DNA]</scope>
    <source>
        <strain evidence="5">cv. Rojo Pasion</strain>
    </source>
</reference>
<evidence type="ECO:0000313" key="3">
    <source>
        <dbReference type="EMBL" id="CAB4320206.1"/>
    </source>
</evidence>
<reference evidence="2 4" key="2">
    <citation type="submission" date="2020-05" db="EMBL/GenBank/DDBJ databases">
        <authorList>
            <person name="Campoy J."/>
            <person name="Schneeberger K."/>
            <person name="Spophaly S."/>
        </authorList>
    </citation>
    <scope>NUCLEOTIDE SEQUENCE [LARGE SCALE GENOMIC DNA]</scope>
    <source>
        <strain evidence="2">PruArmRojPasFocal</strain>
    </source>
</reference>
<gene>
    <name evidence="2" type="ORF">CURHAP_LOCUS49411</name>
    <name evidence="3" type="ORF">ORAREDHAP_LOCUS48834</name>
</gene>
<evidence type="ECO:0000313" key="4">
    <source>
        <dbReference type="Proteomes" id="UP000507222"/>
    </source>
</evidence>
<feature type="region of interest" description="Disordered" evidence="1">
    <location>
        <begin position="26"/>
        <end position="45"/>
    </location>
</feature>
<sequence>MAKLISEVEELRLTKDKTILEDALARGELDLSDDEDDGAPSPKMSGLIVGEVELSTSEVGVHDEIVMEVLIGMTPFEPDRARLVFLNTSSGMLA</sequence>
<evidence type="ECO:0000256" key="1">
    <source>
        <dbReference type="SAM" id="MobiDB-lite"/>
    </source>
</evidence>
<dbReference type="Proteomes" id="UP000507222">
    <property type="component" value="Unassembled WGS sequence"/>
</dbReference>
<accession>A0A6J5VL03</accession>